<sequence>MRRWIYSGVFALVGLLAWADAGALHLSDLGRSDLADLGVGLPELRRAKRMNVRSLDGPSRTGEVLVKFHGREQVLAFIVDAGEVGQVVALASSRGDVAFAEPNRKLHRQFVPSDPLLGNQWHHDTIGSADAWNWGTGSAGVKVAIVDVPFNLSHPDLAANTMNGWDVVNDAPVYSGNADHASMAAGLAAGVLDNATGIAGAGNCTLVPVNCAIGSDSDIVYMDAAIRWAADNGIRVVNLSWTGADSPVLNLAAEYHRATTDGVVVMAGVNGSGYLDYTNQPCIVAVSMTDSDDELQSHYGPHIDFCAPGYQVYATTAHGYASGSGTSYAAPLVSGILATLFSISPSLSADDALAILKASAKDLGPTGWDQSFGWGRVDFGAAAWLAAATAGSIPDLGMQQVEGTLSGLKVSGAYQPGMGYSLMGATNLDQEVWSVVPVAPQTNGAMVEFSVGTDAGSSFYRMVGVLDF</sequence>
<comment type="similarity">
    <text evidence="1 5">Belongs to the peptidase S8 family.</text>
</comment>
<dbReference type="GO" id="GO:0006508">
    <property type="term" value="P:proteolysis"/>
    <property type="evidence" value="ECO:0007669"/>
    <property type="project" value="UniProtKB-KW"/>
</dbReference>
<evidence type="ECO:0000259" key="6">
    <source>
        <dbReference type="Pfam" id="PF00082"/>
    </source>
</evidence>
<dbReference type="EMBL" id="CAAHFG010000003">
    <property type="protein sequence ID" value="VGO16051.1"/>
    <property type="molecule type" value="Genomic_DNA"/>
</dbReference>
<dbReference type="InterPro" id="IPR023828">
    <property type="entry name" value="Peptidase_S8_Ser-AS"/>
</dbReference>
<dbReference type="Gene3D" id="3.40.50.200">
    <property type="entry name" value="Peptidase S8/S53 domain"/>
    <property type="match status" value="1"/>
</dbReference>
<dbReference type="PANTHER" id="PTHR43806:SF11">
    <property type="entry name" value="CEREVISIN-RELATED"/>
    <property type="match status" value="1"/>
</dbReference>
<dbReference type="PROSITE" id="PS00138">
    <property type="entry name" value="SUBTILASE_SER"/>
    <property type="match status" value="1"/>
</dbReference>
<dbReference type="GO" id="GO:0004252">
    <property type="term" value="F:serine-type endopeptidase activity"/>
    <property type="evidence" value="ECO:0007669"/>
    <property type="project" value="UniProtKB-UniRule"/>
</dbReference>
<accession>A0A6C2U966</accession>
<keyword evidence="2 5" id="KW-0645">Protease</keyword>
<feature type="domain" description="Peptidase S8/S53" evidence="6">
    <location>
        <begin position="139"/>
        <end position="375"/>
    </location>
</feature>
<dbReference type="InterPro" id="IPR000209">
    <property type="entry name" value="Peptidase_S8/S53_dom"/>
</dbReference>
<dbReference type="PROSITE" id="PS51892">
    <property type="entry name" value="SUBTILASE"/>
    <property type="match status" value="1"/>
</dbReference>
<evidence type="ECO:0000256" key="1">
    <source>
        <dbReference type="ARBA" id="ARBA00011073"/>
    </source>
</evidence>
<evidence type="ECO:0000256" key="5">
    <source>
        <dbReference type="PROSITE-ProRule" id="PRU01240"/>
    </source>
</evidence>
<keyword evidence="8" id="KW-1185">Reference proteome</keyword>
<evidence type="ECO:0000256" key="4">
    <source>
        <dbReference type="ARBA" id="ARBA00022825"/>
    </source>
</evidence>
<dbReference type="Pfam" id="PF00082">
    <property type="entry name" value="Peptidase_S8"/>
    <property type="match status" value="1"/>
</dbReference>
<feature type="active site" description="Charge relay system" evidence="5">
    <location>
        <position position="327"/>
    </location>
</feature>
<protein>
    <submittedName>
        <fullName evidence="7">Thermophilic serine proteinase</fullName>
    </submittedName>
</protein>
<evidence type="ECO:0000313" key="7">
    <source>
        <dbReference type="EMBL" id="VGO16051.1"/>
    </source>
</evidence>
<keyword evidence="4 5" id="KW-0720">Serine protease</keyword>
<dbReference type="SUPFAM" id="SSF52743">
    <property type="entry name" value="Subtilisin-like"/>
    <property type="match status" value="1"/>
</dbReference>
<dbReference type="PRINTS" id="PR00723">
    <property type="entry name" value="SUBTILISIN"/>
</dbReference>
<evidence type="ECO:0000256" key="2">
    <source>
        <dbReference type="ARBA" id="ARBA00022670"/>
    </source>
</evidence>
<dbReference type="PANTHER" id="PTHR43806">
    <property type="entry name" value="PEPTIDASE S8"/>
    <property type="match status" value="1"/>
</dbReference>
<name>A0A6C2U966_PONDE</name>
<evidence type="ECO:0000313" key="8">
    <source>
        <dbReference type="Proteomes" id="UP000366872"/>
    </source>
</evidence>
<organism evidence="7 8">
    <name type="scientific">Pontiella desulfatans</name>
    <dbReference type="NCBI Taxonomy" id="2750659"/>
    <lineage>
        <taxon>Bacteria</taxon>
        <taxon>Pseudomonadati</taxon>
        <taxon>Kiritimatiellota</taxon>
        <taxon>Kiritimatiellia</taxon>
        <taxon>Kiritimatiellales</taxon>
        <taxon>Pontiellaceae</taxon>
        <taxon>Pontiella</taxon>
    </lineage>
</organism>
<dbReference type="InterPro" id="IPR050131">
    <property type="entry name" value="Peptidase_S8_subtilisin-like"/>
</dbReference>
<gene>
    <name evidence="7" type="ORF">PDESU_04641</name>
</gene>
<dbReference type="RefSeq" id="WP_136081607.1">
    <property type="nucleotide sequence ID" value="NZ_CAAHFG010000003.1"/>
</dbReference>
<evidence type="ECO:0000256" key="3">
    <source>
        <dbReference type="ARBA" id="ARBA00022801"/>
    </source>
</evidence>
<keyword evidence="3 5" id="KW-0378">Hydrolase</keyword>
<feature type="active site" description="Charge relay system" evidence="5">
    <location>
        <position position="180"/>
    </location>
</feature>
<dbReference type="Proteomes" id="UP000366872">
    <property type="component" value="Unassembled WGS sequence"/>
</dbReference>
<dbReference type="InterPro" id="IPR015500">
    <property type="entry name" value="Peptidase_S8_subtilisin-rel"/>
</dbReference>
<proteinExistence type="inferred from homology"/>
<dbReference type="InterPro" id="IPR036852">
    <property type="entry name" value="Peptidase_S8/S53_dom_sf"/>
</dbReference>
<feature type="active site" description="Charge relay system" evidence="5">
    <location>
        <position position="147"/>
    </location>
</feature>
<dbReference type="AlphaFoldDB" id="A0A6C2U966"/>
<reference evidence="7 8" key="1">
    <citation type="submission" date="2019-04" db="EMBL/GenBank/DDBJ databases">
        <authorList>
            <person name="Van Vliet M D."/>
        </authorList>
    </citation>
    <scope>NUCLEOTIDE SEQUENCE [LARGE SCALE GENOMIC DNA]</scope>
    <source>
        <strain evidence="7 8">F1</strain>
    </source>
</reference>